<evidence type="ECO:0008006" key="5">
    <source>
        <dbReference type="Google" id="ProtNLM"/>
    </source>
</evidence>
<sequence>MRLLLTLLCIISFTFTNAQSNTDIANVYLRRAKEAVETNVNYKEALVQFEKALKYVDSISDKNLATLASSIYYENYQFQTTDKEKIAFLKNSETYSRRYFVLEQDNTAEGYTKNLESLILIQESIESLETKLKKEEEQRLRREKASKKIDSLKSLWNQKSESLSINVDKIYNFNTNNVALFKKDGNFGVIDDRGRIIVAATDYKDAISSEGFILLKNKKVNPDQIYSFNTNNKKGFVLPNVTEFNPLATDYGQVMLPRGNGWVVTYPDNSFEPLVYDLKDQKIIKIPNEEDLLKSLKKEDVVDRFNKDSEVKINKVWYQFGGHLGGGVYSLYSEDSYKVRSFLFSTNKEIISADAGFEYIGAYYKETFQAIKKGKVIWINPEGVKVSDVKDGYKKYSGDSKVVQLASGTYQIIRNEVIVLGDKELEKLSDFLRKHKKN</sequence>
<dbReference type="EMBL" id="CP019336">
    <property type="protein sequence ID" value="AUC21214.1"/>
    <property type="molecule type" value="Genomic_DNA"/>
</dbReference>
<evidence type="ECO:0000256" key="1">
    <source>
        <dbReference type="SAM" id="Coils"/>
    </source>
</evidence>
<evidence type="ECO:0000313" key="3">
    <source>
        <dbReference type="EMBL" id="AUC21214.1"/>
    </source>
</evidence>
<evidence type="ECO:0000313" key="4">
    <source>
        <dbReference type="Proteomes" id="UP000232721"/>
    </source>
</evidence>
<organism evidence="3 4">
    <name type="scientific">Polaribacter sejongensis</name>
    <dbReference type="NCBI Taxonomy" id="985043"/>
    <lineage>
        <taxon>Bacteria</taxon>
        <taxon>Pseudomonadati</taxon>
        <taxon>Bacteroidota</taxon>
        <taxon>Flavobacteriia</taxon>
        <taxon>Flavobacteriales</taxon>
        <taxon>Flavobacteriaceae</taxon>
    </lineage>
</organism>
<feature type="signal peptide" evidence="2">
    <location>
        <begin position="1"/>
        <end position="18"/>
    </location>
</feature>
<keyword evidence="1" id="KW-0175">Coiled coil</keyword>
<gene>
    <name evidence="3" type="ORF">BTO15_03420</name>
</gene>
<feature type="coiled-coil region" evidence="1">
    <location>
        <begin position="118"/>
        <end position="145"/>
    </location>
</feature>
<accession>A0ABM6PWS8</accession>
<feature type="chain" id="PRO_5045470892" description="WG repeat-containing protein" evidence="2">
    <location>
        <begin position="19"/>
        <end position="438"/>
    </location>
</feature>
<dbReference type="Proteomes" id="UP000232721">
    <property type="component" value="Chromosome"/>
</dbReference>
<reference evidence="3 4" key="1">
    <citation type="submission" date="2017-02" db="EMBL/GenBank/DDBJ databases">
        <title>Trade-off between light-utilization and light-protection in marine flavobacteria.</title>
        <authorList>
            <person name="Kumagai Y."/>
            <person name="Yoshizawa S."/>
            <person name="Kogure K."/>
            <person name="Iwasaki W."/>
        </authorList>
    </citation>
    <scope>NUCLEOTIDE SEQUENCE [LARGE SCALE GENOMIC DNA]</scope>
    <source>
        <strain evidence="3 4">KCTC 23670</strain>
    </source>
</reference>
<proteinExistence type="predicted"/>
<name>A0ABM6PWS8_9FLAO</name>
<evidence type="ECO:0000256" key="2">
    <source>
        <dbReference type="SAM" id="SignalP"/>
    </source>
</evidence>
<keyword evidence="2" id="KW-0732">Signal</keyword>
<keyword evidence="4" id="KW-1185">Reference proteome</keyword>
<protein>
    <recommendedName>
        <fullName evidence="5">WG repeat-containing protein</fullName>
    </recommendedName>
</protein>